<keyword evidence="4 5" id="KW-0206">Cytoskeleton</keyword>
<proteinExistence type="inferred from homology"/>
<name>A0A024U170_9STRA</name>
<evidence type="ECO:0000256" key="1">
    <source>
        <dbReference type="ARBA" id="ARBA00010337"/>
    </source>
</evidence>
<accession>A0A024U170</accession>
<dbReference type="EMBL" id="KI913965">
    <property type="protein sequence ID" value="ETW00181.1"/>
    <property type="molecule type" value="Genomic_DNA"/>
</dbReference>
<feature type="region of interest" description="Disordered" evidence="6">
    <location>
        <begin position="189"/>
        <end position="208"/>
    </location>
</feature>
<evidence type="ECO:0000256" key="5">
    <source>
        <dbReference type="RuleBase" id="RU363050"/>
    </source>
</evidence>
<dbReference type="eggNOG" id="ENOG502QVZ4">
    <property type="taxonomic scope" value="Eukaryota"/>
</dbReference>
<dbReference type="GO" id="GO:0051225">
    <property type="term" value="P:spindle assembly"/>
    <property type="evidence" value="ECO:0007669"/>
    <property type="project" value="TreeGrafter"/>
</dbReference>
<feature type="compositionally biased region" description="Low complexity" evidence="6">
    <location>
        <begin position="198"/>
        <end position="208"/>
    </location>
</feature>
<dbReference type="GO" id="GO:0051011">
    <property type="term" value="F:microtubule minus-end binding"/>
    <property type="evidence" value="ECO:0007669"/>
    <property type="project" value="TreeGrafter"/>
</dbReference>
<dbReference type="GO" id="GO:0000930">
    <property type="term" value="C:gamma-tubulin complex"/>
    <property type="evidence" value="ECO:0007669"/>
    <property type="project" value="TreeGrafter"/>
</dbReference>
<dbReference type="AlphaFoldDB" id="A0A024U170"/>
<dbReference type="GO" id="GO:0031122">
    <property type="term" value="P:cytoplasmic microtubule organization"/>
    <property type="evidence" value="ECO:0007669"/>
    <property type="project" value="TreeGrafter"/>
</dbReference>
<dbReference type="Pfam" id="PF04130">
    <property type="entry name" value="GCP_C_terminal"/>
    <property type="match status" value="1"/>
</dbReference>
<dbReference type="InterPro" id="IPR042241">
    <property type="entry name" value="GCP_C_sf"/>
</dbReference>
<dbReference type="OrthoDB" id="66546at2759"/>
<dbReference type="GO" id="GO:0051321">
    <property type="term" value="P:meiotic cell cycle"/>
    <property type="evidence" value="ECO:0007669"/>
    <property type="project" value="TreeGrafter"/>
</dbReference>
<dbReference type="Gene3D" id="1.20.120.1900">
    <property type="entry name" value="Gamma-tubulin complex, C-terminal domain"/>
    <property type="match status" value="1"/>
</dbReference>
<evidence type="ECO:0000313" key="8">
    <source>
        <dbReference type="EMBL" id="ETW00181.1"/>
    </source>
</evidence>
<dbReference type="GO" id="GO:0005874">
    <property type="term" value="C:microtubule"/>
    <property type="evidence" value="ECO:0007669"/>
    <property type="project" value="UniProtKB-KW"/>
</dbReference>
<comment type="similarity">
    <text evidence="1 5">Belongs to the TUBGCP family.</text>
</comment>
<feature type="domain" description="Gamma tubulin complex component C-terminal" evidence="7">
    <location>
        <begin position="669"/>
        <end position="964"/>
    </location>
</feature>
<dbReference type="GO" id="GO:0000278">
    <property type="term" value="P:mitotic cell cycle"/>
    <property type="evidence" value="ECO:0007669"/>
    <property type="project" value="TreeGrafter"/>
</dbReference>
<keyword evidence="3 5" id="KW-0493">Microtubule</keyword>
<keyword evidence="2 5" id="KW-0963">Cytoplasm</keyword>
<evidence type="ECO:0000256" key="3">
    <source>
        <dbReference type="ARBA" id="ARBA00022701"/>
    </source>
</evidence>
<dbReference type="GO" id="GO:0007020">
    <property type="term" value="P:microtubule nucleation"/>
    <property type="evidence" value="ECO:0007669"/>
    <property type="project" value="InterPro"/>
</dbReference>
<protein>
    <recommendedName>
        <fullName evidence="5">Spindle pole body component</fullName>
    </recommendedName>
</protein>
<evidence type="ECO:0000259" key="7">
    <source>
        <dbReference type="Pfam" id="PF04130"/>
    </source>
</evidence>
<dbReference type="InterPro" id="IPR040457">
    <property type="entry name" value="GCP_C"/>
</dbReference>
<dbReference type="VEuPathDB" id="FungiDB:H310_07582"/>
<sequence>MSIPQWAATWRPDIRQLLHRLQDTPDTSSQAPSFAVDELQVDVYVRQLYAHTYLEPSSERMKNAAEGIVRTLEFHHRDRHAARISTIFFGTPDVNHPSRPLSLKIPTRIACLLLELANSPLSITPTELDEIDLVRIACESRSSKIFHDEQRAKAATRALVDELNHLTMEDPWFKAENADEEDDDALWGSDDDIPADESLGQLSSSQLPLQPNITNATSEVPMDCDRLSPKHDVVPSEATFCTASPEPEPPLPVEVYRSNKPWLLYQGYAEALGQFETPLRFLEKRILPEHHFVEHVLFVLLGCTSTTFESASVSSSIPFWSSMSYTKFELASSSLHLQSVSHLTPACLYQSLNHWSDVATALSFIRAAVAHLGSFPSPTMQGSSHALSEFVRGVDSTVSTHMRNMHVLGTSRPTLIFLWVELHPVINSIHWLRHVILDVLQPVEQTKTPTIRELATTVLTSLSVLLEQYTVLEDSRHYALLAQWFGHALTPYLQSVHDFLDGHPASLDVGFDLHPDLWTPFQRALFRTTRLPTSTTPPRFMHSLQSLLLEAHAYAIVWRDSIGASRHPTEVIASTDVMESQPNADLRSNASTPWRPSYVHTQIPPGLPHLTAAADVAQESTWMSNATQVPPLSFDEYLSFNVIEPLQARCLAIGHAMVTHVKDTWRVVDHWEAMRLFVLQYHPDTSSGLSEQLVQHVMTPALRPLWRDGYAMNAMFRHIVATAPATDAYLNHAACISLQLNIPSDSAAVGESIAALNTLAFRYAAPGPLKLLFRQDVMDRLSKLGILLLQVQGVERALVSLKQTTTRTLPHVPAMHVHLVDLAGMLHFVKQMHEYFRQQTDCCNHITDAMVQATLVSEMNDAIERVLHVMLERCFLLKKHASIHQYLMHVLNQVIQYAMCFAQVVSNHRGEVDNAVEISGLAAAASKFKRAHGYLMIMLHSMARTGSAPHLHELVVQLNYNGVYILD</sequence>
<dbReference type="GO" id="GO:0000922">
    <property type="term" value="C:spindle pole"/>
    <property type="evidence" value="ECO:0007669"/>
    <property type="project" value="InterPro"/>
</dbReference>
<organism evidence="8">
    <name type="scientific">Aphanomyces invadans</name>
    <dbReference type="NCBI Taxonomy" id="157072"/>
    <lineage>
        <taxon>Eukaryota</taxon>
        <taxon>Sar</taxon>
        <taxon>Stramenopiles</taxon>
        <taxon>Oomycota</taxon>
        <taxon>Saprolegniomycetes</taxon>
        <taxon>Saprolegniales</taxon>
        <taxon>Verrucalvaceae</taxon>
        <taxon>Aphanomyces</taxon>
    </lineage>
</organism>
<dbReference type="GeneID" id="20084632"/>
<dbReference type="GO" id="GO:0043015">
    <property type="term" value="F:gamma-tubulin binding"/>
    <property type="evidence" value="ECO:0007669"/>
    <property type="project" value="InterPro"/>
</dbReference>
<dbReference type="RefSeq" id="XP_008871206.1">
    <property type="nucleotide sequence ID" value="XM_008872984.1"/>
</dbReference>
<dbReference type="PANTHER" id="PTHR19302:SF33">
    <property type="entry name" value="GAMMA-TUBULIN COMPLEX COMPONENT 5"/>
    <property type="match status" value="1"/>
</dbReference>
<evidence type="ECO:0000256" key="6">
    <source>
        <dbReference type="SAM" id="MobiDB-lite"/>
    </source>
</evidence>
<evidence type="ECO:0000256" key="4">
    <source>
        <dbReference type="ARBA" id="ARBA00023212"/>
    </source>
</evidence>
<dbReference type="PANTHER" id="PTHR19302">
    <property type="entry name" value="GAMMA TUBULIN COMPLEX PROTEIN"/>
    <property type="match status" value="1"/>
</dbReference>
<evidence type="ECO:0000256" key="2">
    <source>
        <dbReference type="ARBA" id="ARBA00022490"/>
    </source>
</evidence>
<gene>
    <name evidence="8" type="ORF">H310_07582</name>
</gene>
<dbReference type="STRING" id="157072.A0A024U170"/>
<comment type="subcellular location">
    <subcellularLocation>
        <location evidence="5">Cytoplasm</location>
        <location evidence="5">Cytoskeleton</location>
        <location evidence="5">Microtubule organizing center</location>
    </subcellularLocation>
</comment>
<dbReference type="InterPro" id="IPR007259">
    <property type="entry name" value="GCP"/>
</dbReference>
<reference evidence="8" key="1">
    <citation type="submission" date="2013-12" db="EMBL/GenBank/DDBJ databases">
        <title>The Genome Sequence of Aphanomyces invadans NJM9701.</title>
        <authorList>
            <consortium name="The Broad Institute Genomics Platform"/>
            <person name="Russ C."/>
            <person name="Tyler B."/>
            <person name="van West P."/>
            <person name="Dieguez-Uribeondo J."/>
            <person name="Young S.K."/>
            <person name="Zeng Q."/>
            <person name="Gargeya S."/>
            <person name="Fitzgerald M."/>
            <person name="Abouelleil A."/>
            <person name="Alvarado L."/>
            <person name="Chapman S.B."/>
            <person name="Gainer-Dewar J."/>
            <person name="Goldberg J."/>
            <person name="Griggs A."/>
            <person name="Gujja S."/>
            <person name="Hansen M."/>
            <person name="Howarth C."/>
            <person name="Imamovic A."/>
            <person name="Ireland A."/>
            <person name="Larimer J."/>
            <person name="McCowan C."/>
            <person name="Murphy C."/>
            <person name="Pearson M."/>
            <person name="Poon T.W."/>
            <person name="Priest M."/>
            <person name="Roberts A."/>
            <person name="Saif S."/>
            <person name="Shea T."/>
            <person name="Sykes S."/>
            <person name="Wortman J."/>
            <person name="Nusbaum C."/>
            <person name="Birren B."/>
        </authorList>
    </citation>
    <scope>NUCLEOTIDE SEQUENCE [LARGE SCALE GENOMIC DNA]</scope>
    <source>
        <strain evidence="8">NJM9701</strain>
    </source>
</reference>